<evidence type="ECO:0000259" key="7">
    <source>
        <dbReference type="Pfam" id="PF07687"/>
    </source>
</evidence>
<evidence type="ECO:0000256" key="2">
    <source>
        <dbReference type="ARBA" id="ARBA00022723"/>
    </source>
</evidence>
<dbReference type="GO" id="GO:0046872">
    <property type="term" value="F:metal ion binding"/>
    <property type="evidence" value="ECO:0007669"/>
    <property type="project" value="UniProtKB-KW"/>
</dbReference>
<dbReference type="InterPro" id="IPR001261">
    <property type="entry name" value="ArgE/DapE_CS"/>
</dbReference>
<name>A0A098G6I5_9GAMM</name>
<dbReference type="AlphaFoldDB" id="A0A098G6I5"/>
<evidence type="ECO:0000256" key="4">
    <source>
        <dbReference type="ARBA" id="ARBA00022833"/>
    </source>
</evidence>
<dbReference type="PANTHER" id="PTHR43808:SF9">
    <property type="entry name" value="BLL0789 PROTEIN"/>
    <property type="match status" value="1"/>
</dbReference>
<dbReference type="InterPro" id="IPR036264">
    <property type="entry name" value="Bact_exopeptidase_dim_dom"/>
</dbReference>
<dbReference type="Gene3D" id="3.30.70.360">
    <property type="match status" value="1"/>
</dbReference>
<dbReference type="EMBL" id="LN614827">
    <property type="protein sequence ID" value="CEG57125.1"/>
    <property type="molecule type" value="Genomic_DNA"/>
</dbReference>
<dbReference type="KEGG" id="lfa:LFA_1719"/>
<dbReference type="SUPFAM" id="SSF55031">
    <property type="entry name" value="Bacterial exopeptidase dimerisation domain"/>
    <property type="match status" value="1"/>
</dbReference>
<accession>A0A098G6I5</accession>
<keyword evidence="2" id="KW-0479">Metal-binding</keyword>
<sequence>MMKSYQELIAAIKMNQSVMVDQLHQFCNINSGTTNLTGLALMAKTLHSAYEPIADTIENKKLTPLSLMSISGNPAVQNFGDALFIRKRPHLKRRILLSGHMDTVYAANNPFQKLTYINDNHINGPGVADMKGGLIVMLHALSAFEQSNYSEELGWDVLINSEEEIGSPASSALFNELAPNYQVALVYEPAMTPAGTLAKNRRGSGKLTLIATGKSAHVGRAFDEGRNAICYLAEAITEIHALNGQCEGITINVGKISGGEALNVVPDRAVAQLDVRIALPEHEFWVREQLDKIINKLKRADYTLSIHGGFGRPVKRVCSGTERLFNRIHHLGKELGLNIDWKDSGGCCDGNNLAQHGLAVLDTLGVRGGNIHSPEEYILLDSLSERAALSALLLVDLAQGGLEDLKK</sequence>
<evidence type="ECO:0000256" key="3">
    <source>
        <dbReference type="ARBA" id="ARBA00022801"/>
    </source>
</evidence>
<protein>
    <recommendedName>
        <fullName evidence="7">Peptidase M20 dimerisation domain-containing protein</fullName>
    </recommendedName>
</protein>
<dbReference type="Proteomes" id="UP000032430">
    <property type="component" value="Chromosome I"/>
</dbReference>
<dbReference type="RefSeq" id="WP_084602139.1">
    <property type="nucleotide sequence ID" value="NZ_LN614827.1"/>
</dbReference>
<dbReference type="SUPFAM" id="SSF53187">
    <property type="entry name" value="Zn-dependent exopeptidases"/>
    <property type="match status" value="1"/>
</dbReference>
<feature type="domain" description="Peptidase M20 dimerisation" evidence="7">
    <location>
        <begin position="201"/>
        <end position="299"/>
    </location>
</feature>
<dbReference type="GO" id="GO:0016787">
    <property type="term" value="F:hydrolase activity"/>
    <property type="evidence" value="ECO:0007669"/>
    <property type="project" value="UniProtKB-KW"/>
</dbReference>
<dbReference type="STRING" id="1212491.LFA_1719"/>
<evidence type="ECO:0000256" key="1">
    <source>
        <dbReference type="ARBA" id="ARBA00001947"/>
    </source>
</evidence>
<evidence type="ECO:0000313" key="9">
    <source>
        <dbReference type="Proteomes" id="UP000032430"/>
    </source>
</evidence>
<feature type="active site" evidence="6">
    <location>
        <position position="102"/>
    </location>
</feature>
<dbReference type="Pfam" id="PF07687">
    <property type="entry name" value="M20_dimer"/>
    <property type="match status" value="1"/>
</dbReference>
<gene>
    <name evidence="8" type="ORF">LFA_1719</name>
</gene>
<dbReference type="PIRSF" id="PIRSF037238">
    <property type="entry name" value="Carboxypeptidase_G2"/>
    <property type="match status" value="1"/>
</dbReference>
<dbReference type="NCBIfam" id="NF005602">
    <property type="entry name" value="PRK07338.1"/>
    <property type="match status" value="1"/>
</dbReference>
<dbReference type="InterPro" id="IPR002933">
    <property type="entry name" value="Peptidase_M20"/>
</dbReference>
<dbReference type="Pfam" id="PF01546">
    <property type="entry name" value="Peptidase_M20"/>
    <property type="match status" value="1"/>
</dbReference>
<evidence type="ECO:0000313" key="8">
    <source>
        <dbReference type="EMBL" id="CEG57125.1"/>
    </source>
</evidence>
<keyword evidence="4" id="KW-0862">Zinc</keyword>
<keyword evidence="9" id="KW-1185">Reference proteome</keyword>
<dbReference type="CDD" id="cd03885">
    <property type="entry name" value="M20_CPDG2"/>
    <property type="match status" value="1"/>
</dbReference>
<dbReference type="Gene3D" id="3.40.630.10">
    <property type="entry name" value="Zn peptidases"/>
    <property type="match status" value="1"/>
</dbReference>
<dbReference type="PANTHER" id="PTHR43808">
    <property type="entry name" value="ACETYLORNITHINE DEACETYLASE"/>
    <property type="match status" value="1"/>
</dbReference>
<dbReference type="InterPro" id="IPR017150">
    <property type="entry name" value="Pept_M20_glutamate_carboxypep"/>
</dbReference>
<evidence type="ECO:0000256" key="5">
    <source>
        <dbReference type="ARBA" id="ARBA00023285"/>
    </source>
</evidence>
<organism evidence="8 9">
    <name type="scientific">Legionella fallonii LLAP-10</name>
    <dbReference type="NCBI Taxonomy" id="1212491"/>
    <lineage>
        <taxon>Bacteria</taxon>
        <taxon>Pseudomonadati</taxon>
        <taxon>Pseudomonadota</taxon>
        <taxon>Gammaproteobacteria</taxon>
        <taxon>Legionellales</taxon>
        <taxon>Legionellaceae</taxon>
        <taxon>Legionella</taxon>
    </lineage>
</organism>
<dbReference type="HOGENOM" id="CLU_021802_7_0_6"/>
<dbReference type="OrthoDB" id="9776600at2"/>
<dbReference type="InterPro" id="IPR050072">
    <property type="entry name" value="Peptidase_M20A"/>
</dbReference>
<keyword evidence="5" id="KW-0170">Cobalt</keyword>
<evidence type="ECO:0000256" key="6">
    <source>
        <dbReference type="PIRSR" id="PIRSR037238-1"/>
    </source>
</evidence>
<feature type="active site" description="Proton acceptor" evidence="6">
    <location>
        <position position="163"/>
    </location>
</feature>
<comment type="cofactor">
    <cofactor evidence="1">
        <name>Zn(2+)</name>
        <dbReference type="ChEBI" id="CHEBI:29105"/>
    </cofactor>
</comment>
<keyword evidence="3" id="KW-0378">Hydrolase</keyword>
<reference evidence="9" key="1">
    <citation type="submission" date="2014-09" db="EMBL/GenBank/DDBJ databases">
        <authorList>
            <person name="Gomez-Valero L."/>
        </authorList>
    </citation>
    <scope>NUCLEOTIDE SEQUENCE [LARGE SCALE GENOMIC DNA]</scope>
    <source>
        <strain evidence="9">ATCC700992</strain>
    </source>
</reference>
<dbReference type="InterPro" id="IPR011650">
    <property type="entry name" value="Peptidase_M20_dimer"/>
</dbReference>
<proteinExistence type="predicted"/>
<dbReference type="PROSITE" id="PS00758">
    <property type="entry name" value="ARGE_DAPE_CPG2_1"/>
    <property type="match status" value="1"/>
</dbReference>